<accession>A0ABM9NM54</accession>
<dbReference type="PANTHER" id="PTHR33371:SF4">
    <property type="entry name" value="INTERMEMBRANE PHOSPHOLIPID TRANSPORT SYSTEM BINDING PROTEIN MLAD"/>
    <property type="match status" value="1"/>
</dbReference>
<dbReference type="InterPro" id="IPR030970">
    <property type="entry name" value="ABC_MlaD"/>
</dbReference>
<feature type="domain" description="Mce/MlaD" evidence="3">
    <location>
        <begin position="41"/>
        <end position="119"/>
    </location>
</feature>
<dbReference type="PANTHER" id="PTHR33371">
    <property type="entry name" value="INTERMEMBRANE PHOSPHOLIPID TRANSPORT SYSTEM BINDING PROTEIN MLAD-RELATED"/>
    <property type="match status" value="1"/>
</dbReference>
<keyword evidence="2" id="KW-0472">Membrane</keyword>
<dbReference type="EMBL" id="OZ026884">
    <property type="protein sequence ID" value="CAL1241726.1"/>
    <property type="molecule type" value="Genomic_DNA"/>
</dbReference>
<feature type="transmembrane region" description="Helical" evidence="2">
    <location>
        <begin position="7"/>
        <end position="27"/>
    </location>
</feature>
<dbReference type="NCBIfam" id="TIGR04430">
    <property type="entry name" value="OM_asym_MlaD"/>
    <property type="match status" value="1"/>
</dbReference>
<dbReference type="InterPro" id="IPR003399">
    <property type="entry name" value="Mce/MlaD"/>
</dbReference>
<dbReference type="RefSeq" id="WP_348758219.1">
    <property type="nucleotide sequence ID" value="NZ_OZ026884.1"/>
</dbReference>
<evidence type="ECO:0000313" key="4">
    <source>
        <dbReference type="EMBL" id="CAL1241726.1"/>
    </source>
</evidence>
<gene>
    <name evidence="4" type="primary">mlaD</name>
    <name evidence="4" type="ORF">MECH1_V1_2950</name>
</gene>
<organism evidence="4 5">
    <name type="scientific">Candidatus Methylocalor cossyra</name>
    <dbReference type="NCBI Taxonomy" id="3108543"/>
    <lineage>
        <taxon>Bacteria</taxon>
        <taxon>Pseudomonadati</taxon>
        <taxon>Pseudomonadota</taxon>
        <taxon>Gammaproteobacteria</taxon>
        <taxon>Methylococcales</taxon>
        <taxon>Methylococcaceae</taxon>
        <taxon>Candidatus Methylocalor</taxon>
    </lineage>
</organism>
<proteinExistence type="predicted"/>
<evidence type="ECO:0000313" key="5">
    <source>
        <dbReference type="Proteomes" id="UP001497493"/>
    </source>
</evidence>
<evidence type="ECO:0000259" key="3">
    <source>
        <dbReference type="Pfam" id="PF02470"/>
    </source>
</evidence>
<keyword evidence="2" id="KW-1133">Transmembrane helix</keyword>
<dbReference type="InterPro" id="IPR052336">
    <property type="entry name" value="MlaD_Phospholipid_Transporter"/>
</dbReference>
<keyword evidence="5" id="KW-1185">Reference proteome</keyword>
<keyword evidence="2" id="KW-0812">Transmembrane</keyword>
<evidence type="ECO:0000256" key="1">
    <source>
        <dbReference type="SAM" id="MobiDB-lite"/>
    </source>
</evidence>
<sequence length="174" mass="18697">MQASKTLELWVGLFVAIGLVALFFVAMQVSNLGELRAARGSYRITARFENIGSLKVRAPVSVAGVRVGRVSHIGFDNRTYEAIVEMRIDPAYDTLPADTSASILTAGLLGEQYIGLSPGGSEERLKDGDELELTQSAIVLEQVISRFLFNKAEGEGVKGSDKGEQDHGETAPTP</sequence>
<dbReference type="Proteomes" id="UP001497493">
    <property type="component" value="Chromosome"/>
</dbReference>
<protein>
    <submittedName>
        <fullName evidence="4">Intermembrane phospholipid transport system, substrate binding protein MlaD</fullName>
    </submittedName>
</protein>
<evidence type="ECO:0000256" key="2">
    <source>
        <dbReference type="SAM" id="Phobius"/>
    </source>
</evidence>
<name>A0ABM9NM54_9GAMM</name>
<dbReference type="Pfam" id="PF02470">
    <property type="entry name" value="MlaD"/>
    <property type="match status" value="1"/>
</dbReference>
<feature type="region of interest" description="Disordered" evidence="1">
    <location>
        <begin position="155"/>
        <end position="174"/>
    </location>
</feature>
<reference evidence="4 5" key="1">
    <citation type="submission" date="2024-04" db="EMBL/GenBank/DDBJ databases">
        <authorList>
            <person name="Cremers G."/>
        </authorList>
    </citation>
    <scope>NUCLEOTIDE SEQUENCE [LARGE SCALE GENOMIC DNA]</scope>
    <source>
        <strain evidence="4">MeCH1-AG</strain>
    </source>
</reference>